<evidence type="ECO:0000259" key="2">
    <source>
        <dbReference type="Pfam" id="PF07510"/>
    </source>
</evidence>
<evidence type="ECO:0000313" key="3">
    <source>
        <dbReference type="EMBL" id="ANU38558.1"/>
    </source>
</evidence>
<feature type="domain" description="GmrSD restriction endonucleases C-terminal" evidence="2">
    <location>
        <begin position="426"/>
        <end position="562"/>
    </location>
</feature>
<dbReference type="PANTHER" id="PTHR35149:SF2">
    <property type="entry name" value="DUF262 DOMAIN-CONTAINING PROTEIN"/>
    <property type="match status" value="1"/>
</dbReference>
<name>A0A1C7FFN0_9VIBR</name>
<proteinExistence type="predicted"/>
<dbReference type="Pfam" id="PF03235">
    <property type="entry name" value="GmrSD_N"/>
    <property type="match status" value="1"/>
</dbReference>
<feature type="domain" description="GmrSD restriction endonucleases N-terminal" evidence="1">
    <location>
        <begin position="15"/>
        <end position="242"/>
    </location>
</feature>
<dbReference type="InterPro" id="IPR004919">
    <property type="entry name" value="GmrSD_N"/>
</dbReference>
<dbReference type="Proteomes" id="UP000092528">
    <property type="component" value="Chromosome 2"/>
</dbReference>
<sequence length="573" mass="66210">MNLSTANENFRQLVGHNVTYSIPPFQRDYSWGEENWEELWFDILAMYSEEDDAETEHYMGYLVLQESTNKKSSAVIDGQQRITTISIIILSALNHLQSLIKKDLDSENNLKRENVLRESYIGYIDPITLSSRSKLTLNKHNDRFYQTYIAVNSERIPSRNLKASEHLLRKAYNFYSSKIETRFGFTELSGQEVTAFIDSLVDKLFFTVISVTDELNAFKVFETLNARGVKLSSTDLLKNYLFSVLSKDNPHDCVLEDLESSWEHINGLLSSESFPELLRIFWNSKNKLVRKKDLFKTIQKAIDTQAKAFQLVKDLEYNAEIYANLRDPNSTIWDTLEKDALSQLIMFGVKQPMAMLMSSYRKFFDTDRQTFTKILQSISVISFRYNVICSLPPQDQEGLYSSVATRIENGNLTSYSEVINALRDIYPDDTHFTAAFANKQLKTTNTRNQKVVQYILKKLEHSESGTPIDLATNQFNIEHILPQRAGDGWDQFNGVRQQQSIYRLANMVILEKSINKNIGNHPYKIKRESLKGSTVKITTGLANFYDDWTPDSIESRQKYLAKKAKTIWRINEI</sequence>
<dbReference type="PATRIC" id="fig|45658.7.peg.3477"/>
<dbReference type="PANTHER" id="PTHR35149">
    <property type="entry name" value="SLL5132 PROTEIN"/>
    <property type="match status" value="1"/>
</dbReference>
<dbReference type="RefSeq" id="WP_065546345.1">
    <property type="nucleotide sequence ID" value="NZ_CP016415.1"/>
</dbReference>
<gene>
    <name evidence="3" type="ORF">VSVS05_03520</name>
</gene>
<evidence type="ECO:0000313" key="4">
    <source>
        <dbReference type="Proteomes" id="UP000092528"/>
    </source>
</evidence>
<dbReference type="Pfam" id="PF07510">
    <property type="entry name" value="GmrSD_C"/>
    <property type="match status" value="1"/>
</dbReference>
<protein>
    <recommendedName>
        <fullName evidence="5">DUF262 domain-containing protein</fullName>
    </recommendedName>
</protein>
<reference evidence="3 4" key="1">
    <citation type="submission" date="2016-07" db="EMBL/GenBank/DDBJ databases">
        <title>Genome sequencing of Vibrio scophthalmi strain VS-05, an isolated from Paralichthys olivaceus.</title>
        <authorList>
            <person name="Han H.-J."/>
        </authorList>
    </citation>
    <scope>NUCLEOTIDE SEQUENCE [LARGE SCALE GENOMIC DNA]</scope>
    <source>
        <strain evidence="3 4">VS-05</strain>
    </source>
</reference>
<dbReference type="InterPro" id="IPR011089">
    <property type="entry name" value="GmrSD_C"/>
</dbReference>
<dbReference type="EMBL" id="CP016415">
    <property type="protein sequence ID" value="ANU38558.1"/>
    <property type="molecule type" value="Genomic_DNA"/>
</dbReference>
<accession>A0A1C7FFN0</accession>
<dbReference type="AlphaFoldDB" id="A0A1C7FFN0"/>
<evidence type="ECO:0000259" key="1">
    <source>
        <dbReference type="Pfam" id="PF03235"/>
    </source>
</evidence>
<evidence type="ECO:0008006" key="5">
    <source>
        <dbReference type="Google" id="ProtNLM"/>
    </source>
</evidence>
<keyword evidence="4" id="KW-1185">Reference proteome</keyword>
<organism evidence="3 4">
    <name type="scientific">Vibrio scophthalmi</name>
    <dbReference type="NCBI Taxonomy" id="45658"/>
    <lineage>
        <taxon>Bacteria</taxon>
        <taxon>Pseudomonadati</taxon>
        <taxon>Pseudomonadota</taxon>
        <taxon>Gammaproteobacteria</taxon>
        <taxon>Vibrionales</taxon>
        <taxon>Vibrionaceae</taxon>
        <taxon>Vibrio</taxon>
    </lineage>
</organism>